<dbReference type="CDD" id="cd01392">
    <property type="entry name" value="HTH_LacI"/>
    <property type="match status" value="1"/>
</dbReference>
<dbReference type="PANTHER" id="PTHR30146:SF109">
    <property type="entry name" value="HTH-TYPE TRANSCRIPTIONAL REGULATOR GALS"/>
    <property type="match status" value="1"/>
</dbReference>
<dbReference type="EMBL" id="CP062983">
    <property type="protein sequence ID" value="QPC84975.1"/>
    <property type="molecule type" value="Genomic_DNA"/>
</dbReference>
<protein>
    <submittedName>
        <fullName evidence="6">LacI family DNA-binding transcriptional regulator</fullName>
    </submittedName>
</protein>
<dbReference type="PROSITE" id="PS50943">
    <property type="entry name" value="HTH_CROC1"/>
    <property type="match status" value="1"/>
</dbReference>
<dbReference type="InterPro" id="IPR001387">
    <property type="entry name" value="Cro/C1-type_HTH"/>
</dbReference>
<gene>
    <name evidence="6" type="ORF">G4Y79_11575</name>
</gene>
<dbReference type="InterPro" id="IPR010982">
    <property type="entry name" value="Lambda_DNA-bd_dom_sf"/>
</dbReference>
<accession>A0A7S8IFQ7</accession>
<feature type="domain" description="HTH lacI-type" evidence="4">
    <location>
        <begin position="4"/>
        <end position="62"/>
    </location>
</feature>
<dbReference type="GO" id="GO:0000976">
    <property type="term" value="F:transcription cis-regulatory region binding"/>
    <property type="evidence" value="ECO:0007669"/>
    <property type="project" value="TreeGrafter"/>
</dbReference>
<keyword evidence="2 6" id="KW-0238">DNA-binding</keyword>
<dbReference type="GO" id="GO:0003700">
    <property type="term" value="F:DNA-binding transcription factor activity"/>
    <property type="evidence" value="ECO:0007669"/>
    <property type="project" value="TreeGrafter"/>
</dbReference>
<keyword evidence="3" id="KW-0804">Transcription</keyword>
<dbReference type="RefSeq" id="WP_195173038.1">
    <property type="nucleotide sequence ID" value="NZ_CP062983.1"/>
</dbReference>
<proteinExistence type="predicted"/>
<keyword evidence="1" id="KW-0805">Transcription regulation</keyword>
<name>A0A7S8IFQ7_9CHLR</name>
<dbReference type="Gene3D" id="1.10.260.40">
    <property type="entry name" value="lambda repressor-like DNA-binding domains"/>
    <property type="match status" value="1"/>
</dbReference>
<dbReference type="InterPro" id="IPR046335">
    <property type="entry name" value="LacI/GalR-like_sensor"/>
</dbReference>
<sequence length="339" mass="37356">MKRPTQKDVARKAGVSRSTVSYVLNDQTQLKIPISDETRQRVMDAIAELGYEPDARAQSLRSGSTNIVGVIIPVIQNPFFWQMLTGISDALQEAGYGLYLAPHLEDTNQAETAIRELKRHRVDGFILLAATRYFLPNIADYLRKAGRPIVEITATQAEFDHVIHGYASGTRDLMTHLFELGHKRIGFVYGVAEEAQGSDRLFAYREMLDNAGLSDSRRFEVYCGVELEDAYQAAYDLLNQPERPTALLVINDMLAVAVMRAAADMGLTVPDDLSVASFDDIPFSSYTLPRLTTVSGNAVGSGHSAVKLLLKRIAEPDLPQQVATAEVQLIIRESTGSVP</sequence>
<evidence type="ECO:0000313" key="6">
    <source>
        <dbReference type="EMBL" id="QPC84975.1"/>
    </source>
</evidence>
<dbReference type="SMART" id="SM00354">
    <property type="entry name" value="HTH_LACI"/>
    <property type="match status" value="1"/>
</dbReference>
<evidence type="ECO:0000256" key="2">
    <source>
        <dbReference type="ARBA" id="ARBA00023125"/>
    </source>
</evidence>
<dbReference type="AlphaFoldDB" id="A0A7S8IFQ7"/>
<evidence type="ECO:0000256" key="1">
    <source>
        <dbReference type="ARBA" id="ARBA00023015"/>
    </source>
</evidence>
<dbReference type="SUPFAM" id="SSF53822">
    <property type="entry name" value="Periplasmic binding protein-like I"/>
    <property type="match status" value="1"/>
</dbReference>
<dbReference type="PRINTS" id="PR00036">
    <property type="entry name" value="HTHLACI"/>
</dbReference>
<dbReference type="Pfam" id="PF13377">
    <property type="entry name" value="Peripla_BP_3"/>
    <property type="match status" value="1"/>
</dbReference>
<dbReference type="PANTHER" id="PTHR30146">
    <property type="entry name" value="LACI-RELATED TRANSCRIPTIONAL REPRESSOR"/>
    <property type="match status" value="1"/>
</dbReference>
<dbReference type="PROSITE" id="PS50932">
    <property type="entry name" value="HTH_LACI_2"/>
    <property type="match status" value="1"/>
</dbReference>
<dbReference type="KEGG" id="pmet:G4Y79_11575"/>
<evidence type="ECO:0000259" key="4">
    <source>
        <dbReference type="PROSITE" id="PS50932"/>
    </source>
</evidence>
<dbReference type="SUPFAM" id="SSF47413">
    <property type="entry name" value="lambda repressor-like DNA-binding domains"/>
    <property type="match status" value="1"/>
</dbReference>
<organism evidence="6 7">
    <name type="scientific">Phototrophicus methaneseepsis</name>
    <dbReference type="NCBI Taxonomy" id="2710758"/>
    <lineage>
        <taxon>Bacteria</taxon>
        <taxon>Bacillati</taxon>
        <taxon>Chloroflexota</taxon>
        <taxon>Candidatus Thermofontia</taxon>
        <taxon>Phototrophicales</taxon>
        <taxon>Phototrophicaceae</taxon>
        <taxon>Phototrophicus</taxon>
    </lineage>
</organism>
<evidence type="ECO:0000259" key="5">
    <source>
        <dbReference type="PROSITE" id="PS50943"/>
    </source>
</evidence>
<reference evidence="6 7" key="1">
    <citation type="submission" date="2020-02" db="EMBL/GenBank/DDBJ databases">
        <authorList>
            <person name="Zheng R.K."/>
            <person name="Sun C.M."/>
        </authorList>
    </citation>
    <scope>NUCLEOTIDE SEQUENCE [LARGE SCALE GENOMIC DNA]</scope>
    <source>
        <strain evidence="7">rifampicinis</strain>
    </source>
</reference>
<dbReference type="Proteomes" id="UP000594468">
    <property type="component" value="Chromosome"/>
</dbReference>
<dbReference type="Pfam" id="PF00356">
    <property type="entry name" value="LacI"/>
    <property type="match status" value="1"/>
</dbReference>
<dbReference type="CDD" id="cd06267">
    <property type="entry name" value="PBP1_LacI_sugar_binding-like"/>
    <property type="match status" value="1"/>
</dbReference>
<evidence type="ECO:0000256" key="3">
    <source>
        <dbReference type="ARBA" id="ARBA00023163"/>
    </source>
</evidence>
<keyword evidence="7" id="KW-1185">Reference proteome</keyword>
<dbReference type="InterPro" id="IPR000843">
    <property type="entry name" value="HTH_LacI"/>
</dbReference>
<dbReference type="Gene3D" id="3.40.50.2300">
    <property type="match status" value="2"/>
</dbReference>
<feature type="domain" description="HTH cro/C1-type" evidence="5">
    <location>
        <begin position="5"/>
        <end position="32"/>
    </location>
</feature>
<dbReference type="InterPro" id="IPR028082">
    <property type="entry name" value="Peripla_BP_I"/>
</dbReference>
<evidence type="ECO:0000313" key="7">
    <source>
        <dbReference type="Proteomes" id="UP000594468"/>
    </source>
</evidence>